<dbReference type="EMBL" id="UIVS01000001">
    <property type="protein sequence ID" value="SVP90392.1"/>
    <property type="molecule type" value="Genomic_DNA"/>
</dbReference>
<proteinExistence type="predicted"/>
<dbReference type="VEuPathDB" id="PiroplasmaDB:TA16370"/>
<evidence type="ECO:0000313" key="3">
    <source>
        <dbReference type="EMBL" id="SVP89252.1"/>
    </source>
</evidence>
<feature type="compositionally biased region" description="Polar residues" evidence="1">
    <location>
        <begin position="371"/>
        <end position="382"/>
    </location>
</feature>
<organism evidence="3">
    <name type="scientific">Theileria annulata</name>
    <dbReference type="NCBI Taxonomy" id="5874"/>
    <lineage>
        <taxon>Eukaryota</taxon>
        <taxon>Sar</taxon>
        <taxon>Alveolata</taxon>
        <taxon>Apicomplexa</taxon>
        <taxon>Aconoidasida</taxon>
        <taxon>Piroplasmida</taxon>
        <taxon>Theileriidae</taxon>
        <taxon>Theileria</taxon>
    </lineage>
</organism>
<sequence>MTKLKNPNKSPKMEEVRETINEHKSDSSLVRRMSSSSDRPKVESSDPNKNDMLETYRSVSEIPKKKKKTKYGDLFKFSLNNPTYQRMSPSNKRWLYIYKILSILGMSLLVVGYTFFFLVLFTPLIYVDEGQIVDPILFQPTHESLLHSLVTLWHQKAYIVIAIVVIFSISLPFVKMIATLFAYLVTSLHRSRQIDLFYGSKLRVESQVRAYTSRSQSLEQNLYEPSNLESMDYSVYEDRKITKYAREVLLILKLISKFQMVDSIILLLNICFLRSAFTWSRRGNGLLYLVIYCLTSILGTQLLNLSVEGEHHMFEYWKAVRLLCLNNTVNYDSYYSSFQNEDGSEELEFKNSMLEHSVKYKTSNIEMNETVQPEKSTEFNKYTSGSNTTGNSSSSSGKPPAVFNLKSREKSHSFEAISNTTSEPYFYEFIYKDKKKDFKTRWYISEIFVTILVIMNLVAAGLIITNEKLFGITFTPDVEKQLGVDGTQMTFFEIVMSLRDCWNYLPFFIFYVLSVLVPVLFHTTFLLGLILYKVSVSNKDFSSISKFDPGNPLIHPCHSFNLSVKFTRYLLNFSNLLSEWSLGEVLSLGIIAGYVSLYTAPNVRFYLPPPKFVSVFFIIASFGVSSFLINIQFFMWYTRIMNRLSDVTIYVESINSATSQENSEYNINSKLNQTQLVNDRTLMIGDSKNNLQRLESSIEHSVNDVDNQHQRTRKRNKVRIMFIKIVDFIRHIIYSKIIVSTFFAILFLLSLCLFGFGFLSSPPPTKIDERKMQNFLDFGLPEIFSIVKRNLPKSFGNCNYIYPPPEPCTGSTSIYHSKETIYFELVWISGIDTIHFVDTNFIVRSDNRMEITSHIKFTGLKPYVKMGACISGRCNTVFSGENLCCGDDLHVVIGVSAVCDDTFPHIRDFRFEQLKIKNLKFLNELQYLVSKVVSIESFLERQIVNHVNEFIARQEHIFGWKGLPFSVVDFINFLTQINFPYGLKCPPTTPVSNQSNFASLPDQ</sequence>
<feature type="region of interest" description="Disordered" evidence="1">
    <location>
        <begin position="371"/>
        <end position="401"/>
    </location>
</feature>
<dbReference type="AlphaFoldDB" id="A0A3B0MI71"/>
<feature type="compositionally biased region" description="Basic and acidic residues" evidence="1">
    <location>
        <begin position="11"/>
        <end position="26"/>
    </location>
</feature>
<feature type="compositionally biased region" description="Low complexity" evidence="1">
    <location>
        <begin position="383"/>
        <end position="397"/>
    </location>
</feature>
<dbReference type="EMBL" id="UIVT01000001">
    <property type="protein sequence ID" value="SVP89252.1"/>
    <property type="molecule type" value="Genomic_DNA"/>
</dbReference>
<evidence type="ECO:0000256" key="1">
    <source>
        <dbReference type="SAM" id="MobiDB-lite"/>
    </source>
</evidence>
<keyword evidence="2" id="KW-0472">Membrane</keyword>
<evidence type="ECO:0000256" key="2">
    <source>
        <dbReference type="SAM" id="Phobius"/>
    </source>
</evidence>
<name>A0A3B0MI71_THEAN</name>
<feature type="transmembrane region" description="Helical" evidence="2">
    <location>
        <begin position="508"/>
        <end position="532"/>
    </location>
</feature>
<accession>A0A3B0MI71</accession>
<keyword evidence="2" id="KW-0812">Transmembrane</keyword>
<feature type="transmembrane region" description="Helical" evidence="2">
    <location>
        <begin position="157"/>
        <end position="185"/>
    </location>
</feature>
<feature type="compositionally biased region" description="Basic and acidic residues" evidence="1">
    <location>
        <begin position="38"/>
        <end position="54"/>
    </location>
</feature>
<protein>
    <submittedName>
        <fullName evidence="3">Paraquat-inducible protein A, putative</fullName>
    </submittedName>
</protein>
<feature type="transmembrane region" description="Helical" evidence="2">
    <location>
        <begin position="737"/>
        <end position="759"/>
    </location>
</feature>
<feature type="region of interest" description="Disordered" evidence="1">
    <location>
        <begin position="1"/>
        <end position="56"/>
    </location>
</feature>
<feature type="transmembrane region" description="Helical" evidence="2">
    <location>
        <begin position="612"/>
        <end position="637"/>
    </location>
</feature>
<feature type="compositionally biased region" description="Low complexity" evidence="1">
    <location>
        <begin position="27"/>
        <end position="37"/>
    </location>
</feature>
<gene>
    <name evidence="3" type="ORF">TAT_000110500</name>
    <name evidence="4" type="ORF">TAV_000109800</name>
</gene>
<feature type="transmembrane region" description="Helical" evidence="2">
    <location>
        <begin position="285"/>
        <end position="305"/>
    </location>
</feature>
<reference evidence="3" key="1">
    <citation type="submission" date="2018-07" db="EMBL/GenBank/DDBJ databases">
        <authorList>
            <person name="Quirk P.G."/>
            <person name="Krulwich T.A."/>
        </authorList>
    </citation>
    <scope>NUCLEOTIDE SEQUENCE</scope>
    <source>
        <strain evidence="3">Anand</strain>
    </source>
</reference>
<feature type="transmembrane region" description="Helical" evidence="2">
    <location>
        <begin position="442"/>
        <end position="464"/>
    </location>
</feature>
<keyword evidence="2" id="KW-1133">Transmembrane helix</keyword>
<feature type="transmembrane region" description="Helical" evidence="2">
    <location>
        <begin position="580"/>
        <end position="600"/>
    </location>
</feature>
<feature type="transmembrane region" description="Helical" evidence="2">
    <location>
        <begin position="96"/>
        <end position="121"/>
    </location>
</feature>
<evidence type="ECO:0000313" key="4">
    <source>
        <dbReference type="EMBL" id="SVP90392.1"/>
    </source>
</evidence>